<name>D9SPG2_CLOC7</name>
<dbReference type="GO" id="GO:0016020">
    <property type="term" value="C:membrane"/>
    <property type="evidence" value="ECO:0007669"/>
    <property type="project" value="UniProtKB-SubCell"/>
</dbReference>
<dbReference type="EMBL" id="CP002160">
    <property type="protein sequence ID" value="ADL50011.1"/>
    <property type="molecule type" value="Genomic_DNA"/>
</dbReference>
<evidence type="ECO:0000313" key="6">
    <source>
        <dbReference type="EMBL" id="ADL50011.1"/>
    </source>
</evidence>
<evidence type="ECO:0000256" key="2">
    <source>
        <dbReference type="ARBA" id="ARBA00022692"/>
    </source>
</evidence>
<evidence type="ECO:0000256" key="1">
    <source>
        <dbReference type="ARBA" id="ARBA00004141"/>
    </source>
</evidence>
<evidence type="ECO:0000256" key="3">
    <source>
        <dbReference type="ARBA" id="ARBA00022989"/>
    </source>
</evidence>
<dbReference type="OrthoDB" id="88184at2"/>
<reference evidence="6 7" key="1">
    <citation type="submission" date="2010-08" db="EMBL/GenBank/DDBJ databases">
        <title>Complete sequence of Clostridium cellulovorans 743B.</title>
        <authorList>
            <consortium name="US DOE Joint Genome Institute"/>
            <person name="Lucas S."/>
            <person name="Copeland A."/>
            <person name="Lapidus A."/>
            <person name="Cheng J.-F."/>
            <person name="Bruce D."/>
            <person name="Goodwin L."/>
            <person name="Pitluck S."/>
            <person name="Chertkov O."/>
            <person name="Detter J.C."/>
            <person name="Han C."/>
            <person name="Tapia R."/>
            <person name="Land M."/>
            <person name="Hauser L."/>
            <person name="Chang Y.-J."/>
            <person name="Jeffries C."/>
            <person name="Kyrpides N."/>
            <person name="Ivanova N."/>
            <person name="Mikhailova N."/>
            <person name="Hemme C.L."/>
            <person name="Woyke T."/>
        </authorList>
    </citation>
    <scope>NUCLEOTIDE SEQUENCE [LARGE SCALE GENOMIC DNA]</scope>
    <source>
        <strain evidence="7">ATCC 35296 / DSM 3052 / OCM 3 / 743B</strain>
    </source>
</reference>
<dbReference type="STRING" id="573061.Clocel_0227"/>
<keyword evidence="2 5" id="KW-0812">Transmembrane</keyword>
<evidence type="ECO:0000256" key="5">
    <source>
        <dbReference type="SAM" id="Phobius"/>
    </source>
</evidence>
<keyword evidence="3 5" id="KW-1133">Transmembrane helix</keyword>
<dbReference type="AlphaFoldDB" id="D9SPG2"/>
<dbReference type="InterPro" id="IPR006480">
    <property type="entry name" value="Phage_holin_4_1"/>
</dbReference>
<dbReference type="eggNOG" id="COG4824">
    <property type="taxonomic scope" value="Bacteria"/>
</dbReference>
<dbReference type="KEGG" id="ccb:Clocel_0227"/>
<accession>D9SPG2</accession>
<evidence type="ECO:0000256" key="4">
    <source>
        <dbReference type="ARBA" id="ARBA00023136"/>
    </source>
</evidence>
<feature type="transmembrane region" description="Helical" evidence="5">
    <location>
        <begin position="77"/>
        <end position="96"/>
    </location>
</feature>
<organism evidence="6 7">
    <name type="scientific">Clostridium cellulovorans (strain ATCC 35296 / DSM 3052 / OCM 3 / 743B)</name>
    <dbReference type="NCBI Taxonomy" id="573061"/>
    <lineage>
        <taxon>Bacteria</taxon>
        <taxon>Bacillati</taxon>
        <taxon>Bacillota</taxon>
        <taxon>Clostridia</taxon>
        <taxon>Eubacteriales</taxon>
        <taxon>Clostridiaceae</taxon>
        <taxon>Clostridium</taxon>
    </lineage>
</organism>
<keyword evidence="7" id="KW-1185">Reference proteome</keyword>
<gene>
    <name evidence="6" type="ordered locus">Clocel_0227</name>
</gene>
<sequence length="149" mass="16269">MRYIEKLINIKTIFFTIVAVLGGFLANVLGGFDDLLIALIICMIADYITGLIVALVFKNSTKTLTGRAQSNVGYIGLVKKIFILILIIVVNQLDIITNTNGFLRNATIMGFIVNEVLSLIENAGLMGISLPDPVINAIEILKRKSEEKG</sequence>
<dbReference type="HOGENOM" id="CLU_125939_1_0_9"/>
<evidence type="ECO:0000313" key="7">
    <source>
        <dbReference type="Proteomes" id="UP000002730"/>
    </source>
</evidence>
<feature type="transmembrane region" description="Helical" evidence="5">
    <location>
        <begin position="35"/>
        <end position="57"/>
    </location>
</feature>
<keyword evidence="4 5" id="KW-0472">Membrane</keyword>
<proteinExistence type="predicted"/>
<dbReference type="NCBIfam" id="TIGR01593">
    <property type="entry name" value="holin_tox_secr"/>
    <property type="match status" value="1"/>
</dbReference>
<dbReference type="Pfam" id="PF05105">
    <property type="entry name" value="Phage_holin_4_1"/>
    <property type="match status" value="1"/>
</dbReference>
<protein>
    <submittedName>
        <fullName evidence="6">Toxin secretion/phage lysis holin</fullName>
    </submittedName>
</protein>
<dbReference type="Proteomes" id="UP000002730">
    <property type="component" value="Chromosome"/>
</dbReference>
<feature type="transmembrane region" description="Helical" evidence="5">
    <location>
        <begin position="12"/>
        <end position="29"/>
    </location>
</feature>
<comment type="subcellular location">
    <subcellularLocation>
        <location evidence="1">Membrane</location>
        <topology evidence="1">Multi-pass membrane protein</topology>
    </subcellularLocation>
</comment>